<dbReference type="EMBL" id="AP022871">
    <property type="protein sequence ID" value="BCB90723.1"/>
    <property type="molecule type" value="Genomic_DNA"/>
</dbReference>
<dbReference type="AlphaFoldDB" id="A0A6F8YXJ3"/>
<dbReference type="RefSeq" id="WP_173163123.1">
    <property type="nucleotide sequence ID" value="NZ_AP022871.1"/>
</dbReference>
<dbReference type="Pfam" id="PF06475">
    <property type="entry name" value="Glycolipid_bind"/>
    <property type="match status" value="1"/>
</dbReference>
<gene>
    <name evidence="1" type="ORF">Psuf_080360</name>
</gene>
<organism evidence="1 2">
    <name type="scientific">Phytohabitans suffuscus</name>
    <dbReference type="NCBI Taxonomy" id="624315"/>
    <lineage>
        <taxon>Bacteria</taxon>
        <taxon>Bacillati</taxon>
        <taxon>Actinomycetota</taxon>
        <taxon>Actinomycetes</taxon>
        <taxon>Micromonosporales</taxon>
        <taxon>Micromonosporaceae</taxon>
    </lineage>
</organism>
<proteinExistence type="predicted"/>
<protein>
    <recommendedName>
        <fullName evidence="3">Glycolipid-binding domain-containing protein</fullName>
    </recommendedName>
</protein>
<dbReference type="InterPro" id="IPR009467">
    <property type="entry name" value="Glycolipid-bd_prot_put"/>
</dbReference>
<name>A0A6F8YXJ3_9ACTN</name>
<dbReference type="KEGG" id="psuu:Psuf_080360"/>
<reference evidence="1 2" key="1">
    <citation type="submission" date="2020-03" db="EMBL/GenBank/DDBJ databases">
        <title>Whole genome shotgun sequence of Phytohabitans suffuscus NBRC 105367.</title>
        <authorList>
            <person name="Komaki H."/>
            <person name="Tamura T."/>
        </authorList>
    </citation>
    <scope>NUCLEOTIDE SEQUENCE [LARGE SCALE GENOMIC DNA]</scope>
    <source>
        <strain evidence="1 2">NBRC 105367</strain>
    </source>
</reference>
<evidence type="ECO:0000313" key="2">
    <source>
        <dbReference type="Proteomes" id="UP000503011"/>
    </source>
</evidence>
<keyword evidence="2" id="KW-1185">Reference proteome</keyword>
<reference evidence="1 2" key="2">
    <citation type="submission" date="2020-03" db="EMBL/GenBank/DDBJ databases">
        <authorList>
            <person name="Ichikawa N."/>
            <person name="Kimura A."/>
            <person name="Kitahashi Y."/>
            <person name="Uohara A."/>
        </authorList>
    </citation>
    <scope>NUCLEOTIDE SEQUENCE [LARGE SCALE GENOMIC DNA]</scope>
    <source>
        <strain evidence="1 2">NBRC 105367</strain>
    </source>
</reference>
<evidence type="ECO:0000313" key="1">
    <source>
        <dbReference type="EMBL" id="BCB90723.1"/>
    </source>
</evidence>
<sequence length="205" mass="21668">MVERFVVWRGEDPGRADTAAVTLAADRLSATGSSATGGYALGYVLTTGPGWVTERIRVHAAGAGWWRALDLSAREGEWTAAVTGEGGDHLGPGGVADPAALRGALDCDLALCPLTNTMPVRRHDLVGAARRDEEVTVDFRMAWISVPDLAVHLSRQRYTSLGPAAGGGAYVGYASGDFTAKLHLDAHGLVVDYPSLGRRVDTWAR</sequence>
<accession>A0A6F8YXJ3</accession>
<dbReference type="SUPFAM" id="SSF159275">
    <property type="entry name" value="PA1994-like"/>
    <property type="match status" value="1"/>
</dbReference>
<evidence type="ECO:0008006" key="3">
    <source>
        <dbReference type="Google" id="ProtNLM"/>
    </source>
</evidence>
<dbReference type="Proteomes" id="UP000503011">
    <property type="component" value="Chromosome"/>
</dbReference>